<dbReference type="InterPro" id="IPR027417">
    <property type="entry name" value="P-loop_NTPase"/>
</dbReference>
<protein>
    <recommendedName>
        <fullName evidence="5">NB-ARC domain-containing protein</fullName>
    </recommendedName>
</protein>
<dbReference type="GO" id="GO:0043531">
    <property type="term" value="F:ADP binding"/>
    <property type="evidence" value="ECO:0007669"/>
    <property type="project" value="InterPro"/>
</dbReference>
<evidence type="ECO:0000259" key="1">
    <source>
        <dbReference type="Pfam" id="PF00931"/>
    </source>
</evidence>
<dbReference type="PANTHER" id="PTHR35205">
    <property type="entry name" value="NB-ARC AND TPR DOMAIN PROTEIN"/>
    <property type="match status" value="1"/>
</dbReference>
<dbReference type="Pfam" id="PF24809">
    <property type="entry name" value="DUF7708"/>
    <property type="match status" value="1"/>
</dbReference>
<dbReference type="PANTHER" id="PTHR35205:SF1">
    <property type="entry name" value="ZU5 DOMAIN-CONTAINING PROTEIN"/>
    <property type="match status" value="1"/>
</dbReference>
<dbReference type="Proteomes" id="UP001301769">
    <property type="component" value="Unassembled WGS sequence"/>
</dbReference>
<reference evidence="3" key="2">
    <citation type="submission" date="2023-05" db="EMBL/GenBank/DDBJ databases">
        <authorList>
            <consortium name="Lawrence Berkeley National Laboratory"/>
            <person name="Steindorff A."/>
            <person name="Hensen N."/>
            <person name="Bonometti L."/>
            <person name="Westerberg I."/>
            <person name="Brannstrom I.O."/>
            <person name="Guillou S."/>
            <person name="Cros-Aarteil S."/>
            <person name="Calhoun S."/>
            <person name="Haridas S."/>
            <person name="Kuo A."/>
            <person name="Mondo S."/>
            <person name="Pangilinan J."/>
            <person name="Riley R."/>
            <person name="Labutti K."/>
            <person name="Andreopoulos B."/>
            <person name="Lipzen A."/>
            <person name="Chen C."/>
            <person name="Yanf M."/>
            <person name="Daum C."/>
            <person name="Ng V."/>
            <person name="Clum A."/>
            <person name="Ohm R."/>
            <person name="Martin F."/>
            <person name="Silar P."/>
            <person name="Natvig D."/>
            <person name="Lalanne C."/>
            <person name="Gautier V."/>
            <person name="Ament-Velasquez S.L."/>
            <person name="Kruys A."/>
            <person name="Hutchinson M.I."/>
            <person name="Powell A.J."/>
            <person name="Barry K."/>
            <person name="Miller A.N."/>
            <person name="Grigoriev I.V."/>
            <person name="Debuchy R."/>
            <person name="Gladieux P."/>
            <person name="Thoren M.H."/>
            <person name="Johannesson H."/>
        </authorList>
    </citation>
    <scope>NUCLEOTIDE SEQUENCE</scope>
    <source>
        <strain evidence="3">PSN293</strain>
    </source>
</reference>
<dbReference type="InterPro" id="IPR002182">
    <property type="entry name" value="NB-ARC"/>
</dbReference>
<reference evidence="3" key="1">
    <citation type="journal article" date="2023" name="Mol. Phylogenet. Evol.">
        <title>Genome-scale phylogeny and comparative genomics of the fungal order Sordariales.</title>
        <authorList>
            <person name="Hensen N."/>
            <person name="Bonometti L."/>
            <person name="Westerberg I."/>
            <person name="Brannstrom I.O."/>
            <person name="Guillou S."/>
            <person name="Cros-Aarteil S."/>
            <person name="Calhoun S."/>
            <person name="Haridas S."/>
            <person name="Kuo A."/>
            <person name="Mondo S."/>
            <person name="Pangilinan J."/>
            <person name="Riley R."/>
            <person name="LaButti K."/>
            <person name="Andreopoulos B."/>
            <person name="Lipzen A."/>
            <person name="Chen C."/>
            <person name="Yan M."/>
            <person name="Daum C."/>
            <person name="Ng V."/>
            <person name="Clum A."/>
            <person name="Steindorff A."/>
            <person name="Ohm R.A."/>
            <person name="Martin F."/>
            <person name="Silar P."/>
            <person name="Natvig D.O."/>
            <person name="Lalanne C."/>
            <person name="Gautier V."/>
            <person name="Ament-Velasquez S.L."/>
            <person name="Kruys A."/>
            <person name="Hutchinson M.I."/>
            <person name="Powell A.J."/>
            <person name="Barry K."/>
            <person name="Miller A.N."/>
            <person name="Grigoriev I.V."/>
            <person name="Debuchy R."/>
            <person name="Gladieux P."/>
            <person name="Hiltunen Thoren M."/>
            <person name="Johannesson H."/>
        </authorList>
    </citation>
    <scope>NUCLEOTIDE SEQUENCE</scope>
    <source>
        <strain evidence="3">PSN293</strain>
    </source>
</reference>
<dbReference type="Pfam" id="PF00931">
    <property type="entry name" value="NB-ARC"/>
    <property type="match status" value="1"/>
</dbReference>
<feature type="domain" description="NB-ARC" evidence="1">
    <location>
        <begin position="123"/>
        <end position="203"/>
    </location>
</feature>
<evidence type="ECO:0008006" key="5">
    <source>
        <dbReference type="Google" id="ProtNLM"/>
    </source>
</evidence>
<name>A0AAN6YDH9_9PEZI</name>
<accession>A0AAN6YDH9</accession>
<evidence type="ECO:0000259" key="2">
    <source>
        <dbReference type="Pfam" id="PF24809"/>
    </source>
</evidence>
<organism evidence="3 4">
    <name type="scientific">Rhypophila decipiens</name>
    <dbReference type="NCBI Taxonomy" id="261697"/>
    <lineage>
        <taxon>Eukaryota</taxon>
        <taxon>Fungi</taxon>
        <taxon>Dikarya</taxon>
        <taxon>Ascomycota</taxon>
        <taxon>Pezizomycotina</taxon>
        <taxon>Sordariomycetes</taxon>
        <taxon>Sordariomycetidae</taxon>
        <taxon>Sordariales</taxon>
        <taxon>Naviculisporaceae</taxon>
        <taxon>Rhypophila</taxon>
    </lineage>
</organism>
<gene>
    <name evidence="3" type="ORF">QBC37DRAFT_455209</name>
</gene>
<proteinExistence type="predicted"/>
<dbReference type="InterPro" id="IPR056125">
    <property type="entry name" value="DUF7708"/>
</dbReference>
<keyword evidence="4" id="KW-1185">Reference proteome</keyword>
<comment type="caution">
    <text evidence="3">The sequence shown here is derived from an EMBL/GenBank/DDBJ whole genome shotgun (WGS) entry which is preliminary data.</text>
</comment>
<dbReference type="EMBL" id="MU858068">
    <property type="protein sequence ID" value="KAK4216508.1"/>
    <property type="molecule type" value="Genomic_DNA"/>
</dbReference>
<dbReference type="Gene3D" id="3.40.50.300">
    <property type="entry name" value="P-loop containing nucleotide triphosphate hydrolases"/>
    <property type="match status" value="1"/>
</dbReference>
<feature type="domain" description="DUF7708" evidence="2">
    <location>
        <begin position="4"/>
        <end position="76"/>
    </location>
</feature>
<dbReference type="SUPFAM" id="SSF52540">
    <property type="entry name" value="P-loop containing nucleoside triphosphate hydrolases"/>
    <property type="match status" value="1"/>
</dbReference>
<evidence type="ECO:0000313" key="4">
    <source>
        <dbReference type="Proteomes" id="UP001301769"/>
    </source>
</evidence>
<dbReference type="AlphaFoldDB" id="A0AAN6YDH9"/>
<evidence type="ECO:0000313" key="3">
    <source>
        <dbReference type="EMBL" id="KAK4216508.1"/>
    </source>
</evidence>
<sequence>MHQYEQELLMTDTLEKALIDLYSEIIVFCAHAITFFPNNPIVVKNRNVWSQFSRDFAVVITNVRKYSRKVDEVADMIRLSKHMHAAETVAAIKDLQALRISDPAKLPCFIIPYGLNLRFFGRDDEIKKLKETLDPPTEPSRLRAIGIHGLGGVGKSQLALHYANTSMEKYEVIAWIPSESQIKIVQAFSSLANKLGLSDGTNEDDYQECPEGAGLA</sequence>